<feature type="binding site" evidence="7">
    <location>
        <position position="236"/>
    </location>
    <ligand>
        <name>a divalent metal cation</name>
        <dbReference type="ChEBI" id="CHEBI:60240"/>
    </ligand>
</feature>
<dbReference type="InterPro" id="IPR036291">
    <property type="entry name" value="NAD(P)-bd_dom_sf"/>
</dbReference>
<feature type="active site" description="Proton donor" evidence="5">
    <location>
        <position position="164"/>
    </location>
</feature>
<accession>A0A1I4SQ35</accession>
<dbReference type="NCBIfam" id="NF010052">
    <property type="entry name" value="PRK13529.1"/>
    <property type="match status" value="1"/>
</dbReference>
<proteinExistence type="inferred from homology"/>
<feature type="binding site" evidence="7">
    <location>
        <position position="259"/>
    </location>
    <ligand>
        <name>a divalent metal cation</name>
        <dbReference type="ChEBI" id="CHEBI:60240"/>
    </ligand>
</feature>
<dbReference type="PANTHER" id="PTHR23406:SF90">
    <property type="entry name" value="MALIC ENZYME-RELATED"/>
    <property type="match status" value="1"/>
</dbReference>
<dbReference type="PIRSF" id="PIRSF000106">
    <property type="entry name" value="ME"/>
    <property type="match status" value="1"/>
</dbReference>
<dbReference type="SMART" id="SM00919">
    <property type="entry name" value="Malic_M"/>
    <property type="match status" value="1"/>
</dbReference>
<dbReference type="SMART" id="SM01274">
    <property type="entry name" value="malic"/>
    <property type="match status" value="1"/>
</dbReference>
<dbReference type="RefSeq" id="WP_035717897.1">
    <property type="nucleotide sequence ID" value="NZ_CBCRUM010000007.1"/>
</dbReference>
<keyword evidence="4" id="KW-0560">Oxidoreductase</keyword>
<dbReference type="SUPFAM" id="SSF53223">
    <property type="entry name" value="Aminoacid dehydrogenase-like, N-terminal domain"/>
    <property type="match status" value="1"/>
</dbReference>
<feature type="domain" description="Malic enzyme NAD-binding" evidence="9">
    <location>
        <begin position="260"/>
        <end position="511"/>
    </location>
</feature>
<dbReference type="GO" id="GO:0046872">
    <property type="term" value="F:metal ion binding"/>
    <property type="evidence" value="ECO:0007669"/>
    <property type="project" value="UniProtKB-KW"/>
</dbReference>
<evidence type="ECO:0000256" key="4">
    <source>
        <dbReference type="ARBA" id="ARBA00023002"/>
    </source>
</evidence>
<dbReference type="PROSITE" id="PS00331">
    <property type="entry name" value="MALIC_ENZYMES"/>
    <property type="match status" value="1"/>
</dbReference>
<organism evidence="11 12">
    <name type="scientific">Flavobacterium succinicans</name>
    <dbReference type="NCBI Taxonomy" id="29536"/>
    <lineage>
        <taxon>Bacteria</taxon>
        <taxon>Pseudomonadati</taxon>
        <taxon>Bacteroidota</taxon>
        <taxon>Flavobacteriia</taxon>
        <taxon>Flavobacteriales</taxon>
        <taxon>Flavobacteriaceae</taxon>
        <taxon>Flavobacterium</taxon>
    </lineage>
</organism>
<evidence type="ECO:0000313" key="11">
    <source>
        <dbReference type="EMBL" id="SFM66413.1"/>
    </source>
</evidence>
<evidence type="ECO:0000256" key="3">
    <source>
        <dbReference type="ARBA" id="ARBA00022723"/>
    </source>
</evidence>
<comment type="cofactor">
    <cofactor evidence="7">
        <name>Mg(2+)</name>
        <dbReference type="ChEBI" id="CHEBI:18420"/>
    </cofactor>
    <cofactor evidence="7">
        <name>Mn(2+)</name>
        <dbReference type="ChEBI" id="CHEBI:29035"/>
    </cofactor>
    <text evidence="7">Divalent metal cations. Prefers magnesium or manganese.</text>
</comment>
<protein>
    <submittedName>
        <fullName evidence="11">Malate dehydrogenase (Oxaloacetate-decarboxylating)(NADP+)</fullName>
    </submittedName>
</protein>
<dbReference type="FunFam" id="3.40.50.720:FF:000182">
    <property type="entry name" value="NAD-dependent malic enzyme"/>
    <property type="match status" value="1"/>
</dbReference>
<dbReference type="InterPro" id="IPR037062">
    <property type="entry name" value="Malic_N_dom_sf"/>
</dbReference>
<dbReference type="Pfam" id="PF03949">
    <property type="entry name" value="Malic_M"/>
    <property type="match status" value="1"/>
</dbReference>
<feature type="binding site" evidence="6">
    <location>
        <position position="398"/>
    </location>
    <ligand>
        <name>(S)-malate</name>
        <dbReference type="ChEBI" id="CHEBI:15589"/>
    </ligand>
</feature>
<dbReference type="InterPro" id="IPR001891">
    <property type="entry name" value="Malic_OxRdtase"/>
</dbReference>
<name>A0A1I4SQ35_9FLAO</name>
<dbReference type="GO" id="GO:0006108">
    <property type="term" value="P:malate metabolic process"/>
    <property type="evidence" value="ECO:0007669"/>
    <property type="project" value="TreeGrafter"/>
</dbReference>
<dbReference type="AlphaFoldDB" id="A0A1I4SQ35"/>
<dbReference type="InterPro" id="IPR012302">
    <property type="entry name" value="Malic_NAD-bd"/>
</dbReference>
<evidence type="ECO:0000256" key="1">
    <source>
        <dbReference type="ARBA" id="ARBA00001936"/>
    </source>
</evidence>
<dbReference type="InterPro" id="IPR015884">
    <property type="entry name" value="Malic_enzyme_CS"/>
</dbReference>
<evidence type="ECO:0000313" key="12">
    <source>
        <dbReference type="Proteomes" id="UP000182961"/>
    </source>
</evidence>
<comment type="similarity">
    <text evidence="2 8">Belongs to the malic enzymes family.</text>
</comment>
<gene>
    <name evidence="11" type="ORF">SAMN05444143_101929</name>
</gene>
<dbReference type="SUPFAM" id="SSF51735">
    <property type="entry name" value="NAD(P)-binding Rossmann-fold domains"/>
    <property type="match status" value="1"/>
</dbReference>
<feature type="binding site" evidence="7">
    <location>
        <position position="235"/>
    </location>
    <ligand>
        <name>a divalent metal cation</name>
        <dbReference type="ChEBI" id="CHEBI:60240"/>
    </ligand>
</feature>
<dbReference type="Gene3D" id="3.40.50.10380">
    <property type="entry name" value="Malic enzyme, N-terminal domain"/>
    <property type="match status" value="1"/>
</dbReference>
<keyword evidence="3 7" id="KW-0479">Metal-binding</keyword>
<dbReference type="CDD" id="cd05312">
    <property type="entry name" value="NAD_bind_1_malic_enz"/>
    <property type="match status" value="1"/>
</dbReference>
<dbReference type="GO" id="GO:0051287">
    <property type="term" value="F:NAD binding"/>
    <property type="evidence" value="ECO:0007669"/>
    <property type="project" value="InterPro"/>
</dbReference>
<sequence>MERVSGYDILRNPKLNKGTAFSMEEREKYNLIGLLPEAIETIDNQVERVLNQISRLNKPINKYIFLMQLLENNERLFFKTVSTAPKKFLPIVYTPTVGEACQHFGQVSRRPRGMYISIEQKNNIKEIIKNWPEEDVRFTVVTDGGRILGLGDLGIYGIGISIGKLILYTSCGGVPPEYTLPIVLDVGTNNEEFLNDPLYPGLKRKRVRGKEFDDFVAAFVAAVNEVFPKICIQWEDFPGVDAIRILNTFKNKVCTFNDDIQGTAAVATAGFIAISRLTSKTFKEQRFLFLGAGAAAFGIADMLTNKFIKDGLSKEEALNRIWMFDINGLIVEERTDLLEHQLQFAHKGKLCTSFAEAVLSVKPTAIIGVSTVGGAFNQEVIENMSLVNERPIIFPYSNPTSHSECTAEQAYKWSKGKAIFASGSPFEPVEYEGKVFYPGQGNNIYIFPALGLAVFATEAKRVTDDLLLVAAEAVAEQVAIEDFEKGLIYPNISDILEVSLNVAVKITEEIFNAGLATVERPENIREFIKTKMYVPQY</sequence>
<dbReference type="GO" id="GO:0004473">
    <property type="term" value="F:malate dehydrogenase (decarboxylating) (NADP+) activity"/>
    <property type="evidence" value="ECO:0007669"/>
    <property type="project" value="TreeGrafter"/>
</dbReference>
<dbReference type="InterPro" id="IPR012301">
    <property type="entry name" value="Malic_N_dom"/>
</dbReference>
<evidence type="ECO:0000256" key="5">
    <source>
        <dbReference type="PIRSR" id="PIRSR000106-1"/>
    </source>
</evidence>
<dbReference type="EMBL" id="FOUT01000001">
    <property type="protein sequence ID" value="SFM66413.1"/>
    <property type="molecule type" value="Genomic_DNA"/>
</dbReference>
<evidence type="ECO:0000256" key="8">
    <source>
        <dbReference type="RuleBase" id="RU003427"/>
    </source>
</evidence>
<dbReference type="PRINTS" id="PR00072">
    <property type="entry name" value="MALOXRDTASE"/>
</dbReference>
<evidence type="ECO:0000256" key="7">
    <source>
        <dbReference type="PIRSR" id="PIRSR000106-3"/>
    </source>
</evidence>
<keyword evidence="12" id="KW-1185">Reference proteome</keyword>
<evidence type="ECO:0000256" key="6">
    <source>
        <dbReference type="PIRSR" id="PIRSR000106-2"/>
    </source>
</evidence>
<dbReference type="Gene3D" id="3.40.50.720">
    <property type="entry name" value="NAD(P)-binding Rossmann-like Domain"/>
    <property type="match status" value="1"/>
</dbReference>
<evidence type="ECO:0000259" key="10">
    <source>
        <dbReference type="SMART" id="SM01274"/>
    </source>
</evidence>
<dbReference type="Pfam" id="PF00390">
    <property type="entry name" value="malic"/>
    <property type="match status" value="1"/>
</dbReference>
<comment type="cofactor">
    <cofactor evidence="1">
        <name>Mn(2+)</name>
        <dbReference type="ChEBI" id="CHEBI:29035"/>
    </cofactor>
</comment>
<feature type="binding site" evidence="6">
    <location>
        <position position="442"/>
    </location>
    <ligand>
        <name>(S)-malate</name>
        <dbReference type="ChEBI" id="CHEBI:15589"/>
    </ligand>
</feature>
<dbReference type="PANTHER" id="PTHR23406">
    <property type="entry name" value="MALIC ENZYME-RELATED"/>
    <property type="match status" value="1"/>
</dbReference>
<evidence type="ECO:0000259" key="9">
    <source>
        <dbReference type="SMART" id="SM00919"/>
    </source>
</evidence>
<dbReference type="InterPro" id="IPR046346">
    <property type="entry name" value="Aminoacid_DH-like_N_sf"/>
</dbReference>
<dbReference type="Proteomes" id="UP000182961">
    <property type="component" value="Unassembled WGS sequence"/>
</dbReference>
<feature type="active site" description="Proton donor" evidence="5">
    <location>
        <position position="93"/>
    </location>
</feature>
<reference evidence="12" key="1">
    <citation type="submission" date="2016-10" db="EMBL/GenBank/DDBJ databases">
        <authorList>
            <person name="Varghese N."/>
            <person name="Submissions S."/>
        </authorList>
    </citation>
    <scope>NUCLEOTIDE SEQUENCE [LARGE SCALE GENOMIC DNA]</scope>
    <source>
        <strain evidence="12">DSM 4002</strain>
    </source>
</reference>
<evidence type="ECO:0000256" key="2">
    <source>
        <dbReference type="ARBA" id="ARBA00008785"/>
    </source>
</evidence>
<dbReference type="eggNOG" id="COG0281">
    <property type="taxonomic scope" value="Bacteria"/>
</dbReference>
<feature type="binding site" evidence="6">
    <location>
        <position position="146"/>
    </location>
    <ligand>
        <name>(S)-malate</name>
        <dbReference type="ChEBI" id="CHEBI:15589"/>
    </ligand>
</feature>
<feature type="domain" description="Malic enzyme N-terminal" evidence="10">
    <location>
        <begin position="70"/>
        <end position="250"/>
    </location>
</feature>